<dbReference type="AlphaFoldDB" id="A0A914WT60"/>
<dbReference type="WBParaSite" id="PSAMB.scaffold516size48483.g6704.t1">
    <property type="protein sequence ID" value="PSAMB.scaffold516size48483.g6704.t1"/>
    <property type="gene ID" value="PSAMB.scaffold516size48483.g6704"/>
</dbReference>
<evidence type="ECO:0000313" key="2">
    <source>
        <dbReference type="Proteomes" id="UP000887566"/>
    </source>
</evidence>
<accession>A0A914WT60</accession>
<protein>
    <submittedName>
        <fullName evidence="3">Uncharacterized protein</fullName>
    </submittedName>
</protein>
<feature type="compositionally biased region" description="Polar residues" evidence="1">
    <location>
        <begin position="1"/>
        <end position="12"/>
    </location>
</feature>
<evidence type="ECO:0000313" key="3">
    <source>
        <dbReference type="WBParaSite" id="PSAMB.scaffold516size48483.g6704.t1"/>
    </source>
</evidence>
<evidence type="ECO:0000256" key="1">
    <source>
        <dbReference type="SAM" id="MobiDB-lite"/>
    </source>
</evidence>
<feature type="region of interest" description="Disordered" evidence="1">
    <location>
        <begin position="1"/>
        <end position="31"/>
    </location>
</feature>
<proteinExistence type="predicted"/>
<keyword evidence="2" id="KW-1185">Reference proteome</keyword>
<sequence length="189" mass="21713">MAQQSFQLSLNIRQEDEENDPPPDDREEGRPKWFEMSGGRLLVWEGVAAVRHLLTDDTWLVKLTDSGIRLLHIGVICRRTTTLASDGFWSCAEITAHLYRSSTPLMEIYYHSIRSDDALYLLRFISEHSGGAGFDSERRIDSVTVRFDPDPLRTATVDQVQSTIADWLRLRTTLKIHQFTMVLDDNMPM</sequence>
<name>A0A914WT60_9BILA</name>
<dbReference type="Proteomes" id="UP000887566">
    <property type="component" value="Unplaced"/>
</dbReference>
<reference evidence="3" key="1">
    <citation type="submission" date="2022-11" db="UniProtKB">
        <authorList>
            <consortium name="WormBaseParasite"/>
        </authorList>
    </citation>
    <scope>IDENTIFICATION</scope>
</reference>
<organism evidence="2 3">
    <name type="scientific">Plectus sambesii</name>
    <dbReference type="NCBI Taxonomy" id="2011161"/>
    <lineage>
        <taxon>Eukaryota</taxon>
        <taxon>Metazoa</taxon>
        <taxon>Ecdysozoa</taxon>
        <taxon>Nematoda</taxon>
        <taxon>Chromadorea</taxon>
        <taxon>Plectida</taxon>
        <taxon>Plectina</taxon>
        <taxon>Plectoidea</taxon>
        <taxon>Plectidae</taxon>
        <taxon>Plectus</taxon>
    </lineage>
</organism>